<keyword evidence="6" id="KW-0662">Pyridine nucleotide biosynthesis</keyword>
<proteinExistence type="inferred from homology"/>
<dbReference type="InterPro" id="IPR027277">
    <property type="entry name" value="NadC/ModD"/>
</dbReference>
<evidence type="ECO:0000256" key="9">
    <source>
        <dbReference type="ARBA" id="ARBA00033102"/>
    </source>
</evidence>
<evidence type="ECO:0000313" key="16">
    <source>
        <dbReference type="EMBL" id="TCL71609.1"/>
    </source>
</evidence>
<dbReference type="SUPFAM" id="SSF54675">
    <property type="entry name" value="Nicotinate/Quinolinate PRTase N-terminal domain-like"/>
    <property type="match status" value="1"/>
</dbReference>
<dbReference type="Pfam" id="PF01729">
    <property type="entry name" value="QRPTase_C"/>
    <property type="match status" value="1"/>
</dbReference>
<gene>
    <name evidence="16" type="ORF">EDC14_100771</name>
</gene>
<dbReference type="Proteomes" id="UP000295008">
    <property type="component" value="Unassembled WGS sequence"/>
</dbReference>
<keyword evidence="7 12" id="KW-0328">Glycosyltransferase</keyword>
<evidence type="ECO:0000256" key="10">
    <source>
        <dbReference type="ARBA" id="ARBA00047445"/>
    </source>
</evidence>
<dbReference type="RefSeq" id="WP_132013752.1">
    <property type="nucleotide sequence ID" value="NZ_SLUN01000007.1"/>
</dbReference>
<dbReference type="PIRSF" id="PIRSF006250">
    <property type="entry name" value="NadC_ModD"/>
    <property type="match status" value="1"/>
</dbReference>
<comment type="similarity">
    <text evidence="3 12">Belongs to the NadC/ModD family.</text>
</comment>
<comment type="caution">
    <text evidence="16">The sequence shown here is derived from an EMBL/GenBank/DDBJ whole genome shotgun (WGS) entry which is preliminary data.</text>
</comment>
<evidence type="ECO:0000256" key="4">
    <source>
        <dbReference type="ARBA" id="ARBA00011218"/>
    </source>
</evidence>
<evidence type="ECO:0000256" key="2">
    <source>
        <dbReference type="ARBA" id="ARBA00004893"/>
    </source>
</evidence>
<dbReference type="FunFam" id="3.20.20.70:FF:000030">
    <property type="entry name" value="Nicotinate-nucleotide pyrophosphorylase, carboxylating"/>
    <property type="match status" value="1"/>
</dbReference>
<dbReference type="FunFam" id="3.90.1170.20:FF:000001">
    <property type="entry name" value="Nicotinate-nucleotide diphosphorylase (Carboxylating)"/>
    <property type="match status" value="1"/>
</dbReference>
<comment type="catalytic activity">
    <reaction evidence="10">
        <text>nicotinate beta-D-ribonucleotide + CO2 + diphosphate = quinolinate + 5-phospho-alpha-D-ribose 1-diphosphate + 2 H(+)</text>
        <dbReference type="Rhea" id="RHEA:12733"/>
        <dbReference type="ChEBI" id="CHEBI:15378"/>
        <dbReference type="ChEBI" id="CHEBI:16526"/>
        <dbReference type="ChEBI" id="CHEBI:29959"/>
        <dbReference type="ChEBI" id="CHEBI:33019"/>
        <dbReference type="ChEBI" id="CHEBI:57502"/>
        <dbReference type="ChEBI" id="CHEBI:58017"/>
        <dbReference type="EC" id="2.4.2.19"/>
    </reaction>
</comment>
<dbReference type="UniPathway" id="UPA00253">
    <property type="reaction ID" value="UER00331"/>
</dbReference>
<dbReference type="GO" id="GO:0005737">
    <property type="term" value="C:cytoplasm"/>
    <property type="evidence" value="ECO:0007669"/>
    <property type="project" value="TreeGrafter"/>
</dbReference>
<dbReference type="GO" id="GO:0004514">
    <property type="term" value="F:nicotinate-nucleotide diphosphorylase (carboxylating) activity"/>
    <property type="evidence" value="ECO:0007669"/>
    <property type="project" value="UniProtKB-EC"/>
</dbReference>
<dbReference type="SUPFAM" id="SSF51690">
    <property type="entry name" value="Nicotinate/Quinolinate PRTase C-terminal domain-like"/>
    <property type="match status" value="1"/>
</dbReference>
<feature type="binding site" evidence="13">
    <location>
        <position position="217"/>
    </location>
    <ligand>
        <name>substrate</name>
    </ligand>
</feature>
<dbReference type="PANTHER" id="PTHR32179">
    <property type="entry name" value="NICOTINATE-NUCLEOTIDE PYROPHOSPHORYLASE [CARBOXYLATING]"/>
    <property type="match status" value="1"/>
</dbReference>
<dbReference type="Pfam" id="PF02749">
    <property type="entry name" value="QRPTase_N"/>
    <property type="match status" value="1"/>
</dbReference>
<evidence type="ECO:0000259" key="15">
    <source>
        <dbReference type="Pfam" id="PF02749"/>
    </source>
</evidence>
<feature type="domain" description="Quinolinate phosphoribosyl transferase C-terminal" evidence="14">
    <location>
        <begin position="111"/>
        <end position="276"/>
    </location>
</feature>
<feature type="binding site" evidence="13">
    <location>
        <position position="156"/>
    </location>
    <ligand>
        <name>substrate</name>
    </ligand>
</feature>
<evidence type="ECO:0000256" key="5">
    <source>
        <dbReference type="ARBA" id="ARBA00011944"/>
    </source>
</evidence>
<dbReference type="EMBL" id="SLUN01000007">
    <property type="protein sequence ID" value="TCL71609.1"/>
    <property type="molecule type" value="Genomic_DNA"/>
</dbReference>
<dbReference type="InterPro" id="IPR013785">
    <property type="entry name" value="Aldolase_TIM"/>
</dbReference>
<feature type="binding site" evidence="13">
    <location>
        <begin position="132"/>
        <end position="134"/>
    </location>
    <ligand>
        <name>substrate</name>
    </ligand>
</feature>
<evidence type="ECO:0000256" key="1">
    <source>
        <dbReference type="ARBA" id="ARBA00003237"/>
    </source>
</evidence>
<dbReference type="OrthoDB" id="9782546at2"/>
<comment type="function">
    <text evidence="1">Involved in the catabolism of quinolinic acid (QA).</text>
</comment>
<evidence type="ECO:0000256" key="11">
    <source>
        <dbReference type="ARBA" id="ARBA00069173"/>
    </source>
</evidence>
<reference evidence="16 17" key="1">
    <citation type="submission" date="2019-03" db="EMBL/GenBank/DDBJ databases">
        <title>Genomic Encyclopedia of Type Strains, Phase IV (KMG-IV): sequencing the most valuable type-strain genomes for metagenomic binning, comparative biology and taxonomic classification.</title>
        <authorList>
            <person name="Goeker M."/>
        </authorList>
    </citation>
    <scope>NUCLEOTIDE SEQUENCE [LARGE SCALE GENOMIC DNA]</scope>
    <source>
        <strain evidence="16 17">LX-B</strain>
    </source>
</reference>
<dbReference type="InterPro" id="IPR002638">
    <property type="entry name" value="Quinolinate_PRibosylTrfase_C"/>
</dbReference>
<protein>
    <recommendedName>
        <fullName evidence="11">Probable nicotinate-nucleotide pyrophosphorylase [carboxylating]</fullName>
        <ecNumber evidence="5">2.4.2.19</ecNumber>
    </recommendedName>
    <alternativeName>
        <fullName evidence="9">Quinolinate phosphoribosyltransferase [decarboxylating]</fullName>
    </alternativeName>
</protein>
<keyword evidence="17" id="KW-1185">Reference proteome</keyword>
<evidence type="ECO:0000256" key="13">
    <source>
        <dbReference type="PIRSR" id="PIRSR006250-1"/>
    </source>
</evidence>
<dbReference type="InterPro" id="IPR036068">
    <property type="entry name" value="Nicotinate_pribotase-like_C"/>
</dbReference>
<dbReference type="Gene3D" id="3.90.1170.20">
    <property type="entry name" value="Quinolinate phosphoribosyl transferase, N-terminal domain"/>
    <property type="match status" value="1"/>
</dbReference>
<organism evidence="16 17">
    <name type="scientific">Hydrogenispora ethanolica</name>
    <dbReference type="NCBI Taxonomy" id="1082276"/>
    <lineage>
        <taxon>Bacteria</taxon>
        <taxon>Bacillati</taxon>
        <taxon>Bacillota</taxon>
        <taxon>Hydrogenispora</taxon>
    </lineage>
</organism>
<dbReference type="GO" id="GO:0009435">
    <property type="term" value="P:NAD+ biosynthetic process"/>
    <property type="evidence" value="ECO:0007669"/>
    <property type="project" value="UniProtKB-UniPathway"/>
</dbReference>
<dbReference type="EC" id="2.4.2.19" evidence="5"/>
<dbReference type="InterPro" id="IPR037128">
    <property type="entry name" value="Quinolinate_PRibosylTase_N_sf"/>
</dbReference>
<dbReference type="CDD" id="cd01572">
    <property type="entry name" value="QPRTase"/>
    <property type="match status" value="1"/>
</dbReference>
<evidence type="ECO:0000256" key="6">
    <source>
        <dbReference type="ARBA" id="ARBA00022642"/>
    </source>
</evidence>
<feature type="binding site" evidence="13">
    <location>
        <begin position="240"/>
        <end position="242"/>
    </location>
    <ligand>
        <name>substrate</name>
    </ligand>
</feature>
<dbReference type="Gene3D" id="3.20.20.70">
    <property type="entry name" value="Aldolase class I"/>
    <property type="match status" value="1"/>
</dbReference>
<dbReference type="NCBIfam" id="TIGR00078">
    <property type="entry name" value="nadC"/>
    <property type="match status" value="1"/>
</dbReference>
<comment type="pathway">
    <text evidence="2">Cofactor biosynthesis; NAD(+) biosynthesis; nicotinate D-ribonucleotide from quinolinate: step 1/1.</text>
</comment>
<dbReference type="AlphaFoldDB" id="A0A4R1RYF3"/>
<comment type="subunit">
    <text evidence="4">Hexamer formed by 3 homodimers.</text>
</comment>
<feature type="binding site" evidence="13">
    <location>
        <position position="196"/>
    </location>
    <ligand>
        <name>substrate</name>
    </ligand>
</feature>
<evidence type="ECO:0000256" key="12">
    <source>
        <dbReference type="PIRNR" id="PIRNR006250"/>
    </source>
</evidence>
<dbReference type="InterPro" id="IPR004393">
    <property type="entry name" value="NadC"/>
</dbReference>
<evidence type="ECO:0000256" key="7">
    <source>
        <dbReference type="ARBA" id="ARBA00022676"/>
    </source>
</evidence>
<evidence type="ECO:0000313" key="17">
    <source>
        <dbReference type="Proteomes" id="UP000295008"/>
    </source>
</evidence>
<feature type="binding site" evidence="13">
    <location>
        <begin position="261"/>
        <end position="263"/>
    </location>
    <ligand>
        <name>substrate</name>
    </ligand>
</feature>
<evidence type="ECO:0000256" key="3">
    <source>
        <dbReference type="ARBA" id="ARBA00009400"/>
    </source>
</evidence>
<feature type="binding site" evidence="13">
    <location>
        <position position="166"/>
    </location>
    <ligand>
        <name>substrate</name>
    </ligand>
</feature>
<evidence type="ECO:0000256" key="8">
    <source>
        <dbReference type="ARBA" id="ARBA00022679"/>
    </source>
</evidence>
<evidence type="ECO:0000259" key="14">
    <source>
        <dbReference type="Pfam" id="PF01729"/>
    </source>
</evidence>
<feature type="binding site" evidence="13">
    <location>
        <position position="99"/>
    </location>
    <ligand>
        <name>substrate</name>
    </ligand>
</feature>
<dbReference type="InterPro" id="IPR022412">
    <property type="entry name" value="Quinolinate_PRibosylTrfase_N"/>
</dbReference>
<dbReference type="GO" id="GO:0034213">
    <property type="term" value="P:quinolinate catabolic process"/>
    <property type="evidence" value="ECO:0007669"/>
    <property type="project" value="TreeGrafter"/>
</dbReference>
<dbReference type="PANTHER" id="PTHR32179:SF3">
    <property type="entry name" value="NICOTINATE-NUCLEOTIDE PYROPHOSPHORYLASE [CARBOXYLATING]"/>
    <property type="match status" value="1"/>
</dbReference>
<keyword evidence="8 12" id="KW-0808">Transferase</keyword>
<feature type="domain" description="Quinolinate phosphoribosyl transferase N-terminal" evidence="15">
    <location>
        <begin position="22"/>
        <end position="109"/>
    </location>
</feature>
<sequence length="279" mass="30094">MNRLLLEKTVRLALEEDLGWGDITSEAIFTAENEKNLEAPFIAKAGGVVAGFPVAALVYELVDPRVRCSQRVGEGEPVCPGTVIGTVSGPIRSILSGERVALNFLQRLSGIATKTARLTSQIADLPVRLVDTRKTTPGLRMLEKYAVRQGGGANHRFNLADAVLIKDNHIAACGSIREAVDRARRRIPHTMTIEVETETEAQVREALEAGADIILLDNMTPAQMAEMVRLIDRRAVVEASGNIDERNIREVAATGVDIISSGAITHSVAALDISLKISL</sequence>
<name>A0A4R1RYF3_HYDET</name>
<accession>A0A4R1RYF3</accession>